<keyword evidence="14" id="KW-1185">Reference proteome</keyword>
<dbReference type="InterPro" id="IPR003482">
    <property type="entry name" value="Whib"/>
</dbReference>
<comment type="PTM">
    <text evidence="11">The Fe-S cluster can be nitrosylated by nitric oxide (NO).</text>
</comment>
<keyword evidence="6 11" id="KW-0411">Iron-sulfur</keyword>
<name>A0ABZ2MI56_9MICO</name>
<keyword evidence="9 11" id="KW-1015">Disulfide bond</keyword>
<evidence type="ECO:0000256" key="9">
    <source>
        <dbReference type="ARBA" id="ARBA00023157"/>
    </source>
</evidence>
<evidence type="ECO:0000256" key="10">
    <source>
        <dbReference type="ARBA" id="ARBA00023163"/>
    </source>
</evidence>
<evidence type="ECO:0000256" key="3">
    <source>
        <dbReference type="ARBA" id="ARBA00022485"/>
    </source>
</evidence>
<keyword evidence="3 11" id="KW-0004">4Fe-4S</keyword>
<keyword evidence="4 11" id="KW-0479">Metal-binding</keyword>
<evidence type="ECO:0000256" key="6">
    <source>
        <dbReference type="ARBA" id="ARBA00023014"/>
    </source>
</evidence>
<evidence type="ECO:0000256" key="2">
    <source>
        <dbReference type="ARBA" id="ARBA00006597"/>
    </source>
</evidence>
<dbReference type="RefSeq" id="WP_338750019.1">
    <property type="nucleotide sequence ID" value="NZ_CP144913.1"/>
</dbReference>
<protein>
    <recommendedName>
        <fullName evidence="11">Transcriptional regulator WhiB</fullName>
    </recommendedName>
</protein>
<feature type="binding site" evidence="11">
    <location>
        <position position="85"/>
    </location>
    <ligand>
        <name>[4Fe-4S] cluster</name>
        <dbReference type="ChEBI" id="CHEBI:49883"/>
    </ligand>
</feature>
<accession>A0ABZ2MI56</accession>
<gene>
    <name evidence="11" type="primary">whiB</name>
    <name evidence="13" type="ORF">V1351_01400</name>
</gene>
<evidence type="ECO:0000313" key="13">
    <source>
        <dbReference type="EMBL" id="WXB76741.1"/>
    </source>
</evidence>
<keyword evidence="8 11" id="KW-0238">DNA-binding</keyword>
<comment type="subcellular location">
    <subcellularLocation>
        <location evidence="1 11">Cytoplasm</location>
    </subcellularLocation>
</comment>
<dbReference type="HAMAP" id="MF_01479">
    <property type="entry name" value="WhiB"/>
    <property type="match status" value="1"/>
</dbReference>
<evidence type="ECO:0000256" key="1">
    <source>
        <dbReference type="ARBA" id="ARBA00004496"/>
    </source>
</evidence>
<reference evidence="13 14" key="1">
    <citation type="submission" date="2024-02" db="EMBL/GenBank/DDBJ databases">
        <title>Janibacter sp. nov., isolated from gut of marine sandworm.</title>
        <authorList>
            <person name="Kim B."/>
            <person name="Jun M.O."/>
            <person name="Shin N.-R."/>
        </authorList>
    </citation>
    <scope>NUCLEOTIDE SEQUENCE [LARGE SCALE GENOMIC DNA]</scope>
    <source>
        <strain evidence="13 14">A1S7</strain>
    </source>
</reference>
<feature type="binding site" evidence="11">
    <location>
        <position position="79"/>
    </location>
    <ligand>
        <name>[4Fe-4S] cluster</name>
        <dbReference type="ChEBI" id="CHEBI:49883"/>
    </ligand>
</feature>
<evidence type="ECO:0000313" key="14">
    <source>
        <dbReference type="Proteomes" id="UP001382727"/>
    </source>
</evidence>
<keyword evidence="10 11" id="KW-0804">Transcription</keyword>
<comment type="cofactor">
    <cofactor evidence="11">
        <name>[4Fe-4S] cluster</name>
        <dbReference type="ChEBI" id="CHEBI:49883"/>
    </cofactor>
    <text evidence="11">Binds 1 [4Fe-4S] cluster per subunit. Following nitrosylation of the [4Fe-4S] cluster binds 1 [4Fe-8(NO)] cluster per subunit.</text>
</comment>
<keyword evidence="7 11" id="KW-0805">Transcription regulation</keyword>
<keyword evidence="5 11" id="KW-0408">Iron</keyword>
<feature type="binding site" evidence="11">
    <location>
        <position position="50"/>
    </location>
    <ligand>
        <name>[4Fe-4S] cluster</name>
        <dbReference type="ChEBI" id="CHEBI:49883"/>
    </ligand>
</feature>
<comment type="function">
    <text evidence="11">Acts as a transcriptional regulator. Probably redox-responsive. The apo- but not holo-form probably binds DNA.</text>
</comment>
<dbReference type="Proteomes" id="UP001382727">
    <property type="component" value="Chromosome"/>
</dbReference>
<dbReference type="PANTHER" id="PTHR38839">
    <property type="entry name" value="TRANSCRIPTIONAL REGULATOR WHID-RELATED"/>
    <property type="match status" value="1"/>
</dbReference>
<dbReference type="EMBL" id="CP144913">
    <property type="protein sequence ID" value="WXB76741.1"/>
    <property type="molecule type" value="Genomic_DNA"/>
</dbReference>
<sequence length="136" mass="14622">MKRLRSAQVGNGTSRDVRQRVYGTPVCGVTASPSLASRLDAWGWRIDGVCTDATDGGAAWFAPDGSLASRAARRACRSCPVQRVCLASALWFGEEYGIWGGTTPVQREAMTARLLRGESLDGLVGWSDDEVRDDTA</sequence>
<evidence type="ECO:0000256" key="4">
    <source>
        <dbReference type="ARBA" id="ARBA00022723"/>
    </source>
</evidence>
<organism evidence="13 14">
    <name type="scientific">Janibacter alittae</name>
    <dbReference type="NCBI Taxonomy" id="3115209"/>
    <lineage>
        <taxon>Bacteria</taxon>
        <taxon>Bacillati</taxon>
        <taxon>Actinomycetota</taxon>
        <taxon>Actinomycetes</taxon>
        <taxon>Micrococcales</taxon>
        <taxon>Intrasporangiaceae</taxon>
        <taxon>Janibacter</taxon>
    </lineage>
</organism>
<dbReference type="Pfam" id="PF02467">
    <property type="entry name" value="Whib"/>
    <property type="match status" value="1"/>
</dbReference>
<keyword evidence="11" id="KW-0963">Cytoplasm</keyword>
<evidence type="ECO:0000256" key="11">
    <source>
        <dbReference type="HAMAP-Rule" id="MF_01479"/>
    </source>
</evidence>
<dbReference type="InterPro" id="IPR034768">
    <property type="entry name" value="4FE4S_WBL"/>
</dbReference>
<evidence type="ECO:0000259" key="12">
    <source>
        <dbReference type="PROSITE" id="PS51674"/>
    </source>
</evidence>
<feature type="domain" description="4Fe-4S Wbl-type" evidence="12">
    <location>
        <begin position="49"/>
        <end position="109"/>
    </location>
</feature>
<evidence type="ECO:0000256" key="5">
    <source>
        <dbReference type="ARBA" id="ARBA00023004"/>
    </source>
</evidence>
<dbReference type="PROSITE" id="PS51674">
    <property type="entry name" value="4FE4S_WBL"/>
    <property type="match status" value="1"/>
</dbReference>
<evidence type="ECO:0000256" key="7">
    <source>
        <dbReference type="ARBA" id="ARBA00023015"/>
    </source>
</evidence>
<evidence type="ECO:0000256" key="8">
    <source>
        <dbReference type="ARBA" id="ARBA00023125"/>
    </source>
</evidence>
<comment type="similarity">
    <text evidence="2 11">Belongs to the WhiB family.</text>
</comment>
<proteinExistence type="inferred from homology"/>
<comment type="PTM">
    <text evidence="11">Upon Fe-S cluster removal intramolecular disulfide bonds are formed.</text>
</comment>
<feature type="binding site" evidence="11">
    <location>
        <position position="76"/>
    </location>
    <ligand>
        <name>[4Fe-4S] cluster</name>
        <dbReference type="ChEBI" id="CHEBI:49883"/>
    </ligand>
</feature>